<dbReference type="AlphaFoldDB" id="A0A1M7CJF2"/>
<reference evidence="1 2" key="1">
    <citation type="submission" date="2016-11" db="EMBL/GenBank/DDBJ databases">
        <authorList>
            <person name="Jaros S."/>
            <person name="Januszkiewicz K."/>
            <person name="Wedrychowicz H."/>
        </authorList>
    </citation>
    <scope>NUCLEOTIDE SEQUENCE [LARGE SCALE GENOMIC DNA]</scope>
    <source>
        <strain evidence="1 2">DSM 22153</strain>
    </source>
</reference>
<evidence type="ECO:0000313" key="2">
    <source>
        <dbReference type="Proteomes" id="UP000186002"/>
    </source>
</evidence>
<dbReference type="STRING" id="735517.SAMN05444272_1182"/>
<gene>
    <name evidence="1" type="ORF">SAMN05444272_1182</name>
</gene>
<evidence type="ECO:0000313" key="1">
    <source>
        <dbReference type="EMBL" id="SHL67326.1"/>
    </source>
</evidence>
<dbReference type="EMBL" id="FRBW01000001">
    <property type="protein sequence ID" value="SHL67326.1"/>
    <property type="molecule type" value="Genomic_DNA"/>
</dbReference>
<protein>
    <submittedName>
        <fullName evidence="1">Uncharacterized protein</fullName>
    </submittedName>
</protein>
<name>A0A1M7CJF2_9HYPH</name>
<keyword evidence="2" id="KW-1185">Reference proteome</keyword>
<sequence>MGAEGGIPSRNIAVLLSMPRPSTPLSAVADISPASGETGVGRAVIVPNPALRRKSALTIHLG</sequence>
<organism evidence="1 2">
    <name type="scientific">Roseibium suaedae</name>
    <dbReference type="NCBI Taxonomy" id="735517"/>
    <lineage>
        <taxon>Bacteria</taxon>
        <taxon>Pseudomonadati</taxon>
        <taxon>Pseudomonadota</taxon>
        <taxon>Alphaproteobacteria</taxon>
        <taxon>Hyphomicrobiales</taxon>
        <taxon>Stappiaceae</taxon>
        <taxon>Roseibium</taxon>
    </lineage>
</organism>
<dbReference type="Proteomes" id="UP000186002">
    <property type="component" value="Unassembled WGS sequence"/>
</dbReference>
<proteinExistence type="predicted"/>
<accession>A0A1M7CJF2</accession>